<name>A0A3L9Y387_9RHOB</name>
<dbReference type="InterPro" id="IPR008978">
    <property type="entry name" value="HSP20-like_chaperone"/>
</dbReference>
<feature type="domain" description="SHSP" evidence="3">
    <location>
        <begin position="23"/>
        <end position="139"/>
    </location>
</feature>
<evidence type="ECO:0000313" key="4">
    <source>
        <dbReference type="EMBL" id="RMA43199.1"/>
    </source>
</evidence>
<comment type="caution">
    <text evidence="4">The sequence shown here is derived from an EMBL/GenBank/DDBJ whole genome shotgun (WGS) entry which is preliminary data.</text>
</comment>
<dbReference type="CDD" id="cd06464">
    <property type="entry name" value="ACD_sHsps-like"/>
    <property type="match status" value="1"/>
</dbReference>
<protein>
    <submittedName>
        <fullName evidence="4">Hsp20/alpha crystallin family protein</fullName>
    </submittedName>
</protein>
<dbReference type="EMBL" id="RCNT01000002">
    <property type="protein sequence ID" value="RMA43199.1"/>
    <property type="molecule type" value="Genomic_DNA"/>
</dbReference>
<dbReference type="Gene3D" id="2.60.40.790">
    <property type="match status" value="1"/>
</dbReference>
<dbReference type="InterPro" id="IPR031107">
    <property type="entry name" value="Small_HSP"/>
</dbReference>
<gene>
    <name evidence="4" type="ORF">D9R08_06130</name>
</gene>
<comment type="similarity">
    <text evidence="1 2">Belongs to the small heat shock protein (HSP20) family.</text>
</comment>
<dbReference type="OrthoDB" id="9808910at2"/>
<dbReference type="Pfam" id="PF00011">
    <property type="entry name" value="HSP20"/>
    <property type="match status" value="1"/>
</dbReference>
<evidence type="ECO:0000313" key="5">
    <source>
        <dbReference type="Proteomes" id="UP000281343"/>
    </source>
</evidence>
<proteinExistence type="inferred from homology"/>
<dbReference type="PROSITE" id="PS01031">
    <property type="entry name" value="SHSP"/>
    <property type="match status" value="1"/>
</dbReference>
<dbReference type="SUPFAM" id="SSF49764">
    <property type="entry name" value="HSP20-like chaperones"/>
    <property type="match status" value="1"/>
</dbReference>
<dbReference type="InterPro" id="IPR002068">
    <property type="entry name" value="A-crystallin/Hsp20_dom"/>
</dbReference>
<evidence type="ECO:0000259" key="3">
    <source>
        <dbReference type="PROSITE" id="PS01031"/>
    </source>
</evidence>
<dbReference type="RefSeq" id="WP_121897134.1">
    <property type="nucleotide sequence ID" value="NZ_RCNT01000002.1"/>
</dbReference>
<evidence type="ECO:0000256" key="1">
    <source>
        <dbReference type="PROSITE-ProRule" id="PRU00285"/>
    </source>
</evidence>
<evidence type="ECO:0000256" key="2">
    <source>
        <dbReference type="RuleBase" id="RU003616"/>
    </source>
</evidence>
<reference evidence="4 5" key="1">
    <citation type="submission" date="2018-10" db="EMBL/GenBank/DDBJ databases">
        <authorList>
            <person name="Jung H.S."/>
            <person name="Jeon C.O."/>
        </authorList>
    </citation>
    <scope>NUCLEOTIDE SEQUENCE [LARGE SCALE GENOMIC DNA]</scope>
    <source>
        <strain evidence="4 5">MA-7-27</strain>
    </source>
</reference>
<organism evidence="4 5">
    <name type="scientific">Rhodophyticola porphyridii</name>
    <dbReference type="NCBI Taxonomy" id="1852017"/>
    <lineage>
        <taxon>Bacteria</taxon>
        <taxon>Pseudomonadati</taxon>
        <taxon>Pseudomonadota</taxon>
        <taxon>Alphaproteobacteria</taxon>
        <taxon>Rhodobacterales</taxon>
        <taxon>Roseobacteraceae</taxon>
        <taxon>Rhodophyticola</taxon>
    </lineage>
</organism>
<accession>A0A3L9Y387</accession>
<sequence length="139" mass="15263">MVEKSHTSGFWPSLYDPFRSMGARVADWFAPASEAATNESAYKIVMELPGVDDKDIDLTVAEGVVTVKGEKKSSREESGDTWYFSEREYGAFSRSFRLPPDADPNQVAADLKDGVLTITVSKKAPARDETAKSVPIKRG</sequence>
<dbReference type="AlphaFoldDB" id="A0A3L9Y387"/>
<dbReference type="PANTHER" id="PTHR11527">
    <property type="entry name" value="HEAT-SHOCK PROTEIN 20 FAMILY MEMBER"/>
    <property type="match status" value="1"/>
</dbReference>
<dbReference type="Proteomes" id="UP000281343">
    <property type="component" value="Unassembled WGS sequence"/>
</dbReference>
<keyword evidence="5" id="KW-1185">Reference proteome</keyword>